<feature type="domain" description="C2H2-type" evidence="10">
    <location>
        <begin position="472"/>
        <end position="494"/>
    </location>
</feature>
<dbReference type="STRING" id="6293.A0A1I8F1C3"/>
<feature type="transmembrane region" description="Helical" evidence="9">
    <location>
        <begin position="238"/>
        <end position="256"/>
    </location>
</feature>
<dbReference type="PROSITE" id="PS00028">
    <property type="entry name" value="ZINC_FINGER_C2H2_1"/>
    <property type="match status" value="4"/>
</dbReference>
<evidence type="ECO:0000256" key="3">
    <source>
        <dbReference type="ARBA" id="ARBA00022737"/>
    </source>
</evidence>
<keyword evidence="9" id="KW-1133">Transmembrane helix</keyword>
<dbReference type="PANTHER" id="PTHR24394:SF29">
    <property type="entry name" value="MYONEURIN"/>
    <property type="match status" value="1"/>
</dbReference>
<dbReference type="SUPFAM" id="SSF57667">
    <property type="entry name" value="beta-beta-alpha zinc fingers"/>
    <property type="match status" value="2"/>
</dbReference>
<evidence type="ECO:0000313" key="11">
    <source>
        <dbReference type="WBParaSite" id="maker-PairedContig_880-snap-gene-0.9-mRNA-1"/>
    </source>
</evidence>
<dbReference type="InterPro" id="IPR036236">
    <property type="entry name" value="Znf_C2H2_sf"/>
</dbReference>
<evidence type="ECO:0000256" key="4">
    <source>
        <dbReference type="ARBA" id="ARBA00022771"/>
    </source>
</evidence>
<feature type="compositionally biased region" description="Basic and acidic residues" evidence="8">
    <location>
        <begin position="124"/>
        <end position="134"/>
    </location>
</feature>
<comment type="subcellular location">
    <subcellularLocation>
        <location evidence="1">Nucleus</location>
    </subcellularLocation>
</comment>
<keyword evidence="4 7" id="KW-0863">Zinc-finger</keyword>
<dbReference type="SUPFAM" id="SSF49354">
    <property type="entry name" value="PapD-like"/>
    <property type="match status" value="1"/>
</dbReference>
<keyword evidence="6" id="KW-0539">Nucleus</keyword>
<evidence type="ECO:0000259" key="10">
    <source>
        <dbReference type="PROSITE" id="PS50157"/>
    </source>
</evidence>
<organism evidence="11">
    <name type="scientific">Wuchereria bancrofti</name>
    <dbReference type="NCBI Taxonomy" id="6293"/>
    <lineage>
        <taxon>Eukaryota</taxon>
        <taxon>Metazoa</taxon>
        <taxon>Ecdysozoa</taxon>
        <taxon>Nematoda</taxon>
        <taxon>Chromadorea</taxon>
        <taxon>Rhabditida</taxon>
        <taxon>Spirurina</taxon>
        <taxon>Spiruromorpha</taxon>
        <taxon>Filarioidea</taxon>
        <taxon>Onchocercidae</taxon>
        <taxon>Wuchereria</taxon>
    </lineage>
</organism>
<keyword evidence="3" id="KW-0677">Repeat</keyword>
<dbReference type="GO" id="GO:0000981">
    <property type="term" value="F:DNA-binding transcription factor activity, RNA polymerase II-specific"/>
    <property type="evidence" value="ECO:0007669"/>
    <property type="project" value="TreeGrafter"/>
</dbReference>
<accession>A0A1I8F1C3</accession>
<evidence type="ECO:0000256" key="5">
    <source>
        <dbReference type="ARBA" id="ARBA00022833"/>
    </source>
</evidence>
<evidence type="ECO:0000256" key="8">
    <source>
        <dbReference type="SAM" id="MobiDB-lite"/>
    </source>
</evidence>
<evidence type="ECO:0000256" key="2">
    <source>
        <dbReference type="ARBA" id="ARBA00022723"/>
    </source>
</evidence>
<dbReference type="GO" id="GO:1990837">
    <property type="term" value="F:sequence-specific double-stranded DNA binding"/>
    <property type="evidence" value="ECO:0007669"/>
    <property type="project" value="UniProtKB-ARBA"/>
</dbReference>
<feature type="compositionally biased region" description="Basic residues" evidence="8">
    <location>
        <begin position="135"/>
        <end position="146"/>
    </location>
</feature>
<feature type="domain" description="C2H2-type" evidence="10">
    <location>
        <begin position="443"/>
        <end position="471"/>
    </location>
</feature>
<evidence type="ECO:0000256" key="6">
    <source>
        <dbReference type="ARBA" id="ARBA00023242"/>
    </source>
</evidence>
<keyword evidence="9" id="KW-0812">Transmembrane</keyword>
<dbReference type="InterPro" id="IPR008962">
    <property type="entry name" value="PapD-like_sf"/>
</dbReference>
<evidence type="ECO:0000256" key="7">
    <source>
        <dbReference type="PROSITE-ProRule" id="PRU00042"/>
    </source>
</evidence>
<keyword evidence="9" id="KW-0472">Membrane</keyword>
<keyword evidence="5" id="KW-0862">Zinc</keyword>
<feature type="domain" description="C2H2-type" evidence="10">
    <location>
        <begin position="414"/>
        <end position="438"/>
    </location>
</feature>
<name>A0A1I8F1C3_WUCBA</name>
<reference evidence="11" key="1">
    <citation type="submission" date="2016-11" db="UniProtKB">
        <authorList>
            <consortium name="WormBaseParasite"/>
        </authorList>
    </citation>
    <scope>IDENTIFICATION</scope>
    <source>
        <strain evidence="11">pt0022</strain>
    </source>
</reference>
<sequence>VPCKGGFTNHTLECVGTDRLCFRVRLKKKSFELYRVNPPMGFLRPGQKKQIVIEPYEDEKIADTVLHLKGQTVTKHGQKFHTPAVIDDEKIEREIEALCAKSDMPQPMFEFDDHLTDIDETDAEEKKTNDDKLRQLHARIHSPKKRSPSEPKKKAVIRKNVDDGASGATGGTTGSVSGINVGDKSGFSDSGSGRELIERIKDRVEKISAKFETIKFIIIEQQRKVDEKLEKAISDLPYIKFALILLIVLFLVLIQFNKIIQRLALNQFLEQSKKNKNKKNRNCLKYIPIDIQEETISLNAMSFFLHYLILQMIELHILGLKNDFDQLIEPNDSKCNQHSHFLQLKRNMVIADDKQSNICDKCNQSLTLRTFKKQDANNIIDMSYHQCNSCSLSFPKSELLERHYRSLHTAERPYQCSICGRSFSQRDYLQNHHKLVHTKKLLYQCDCCSRSFDKSGELEFHIKVMHSVERPYHCDICNRAFRDIRFMRRHRLYHKPYNHSIYYMKRKKTFMRKI</sequence>
<keyword evidence="2" id="KW-0479">Metal-binding</keyword>
<dbReference type="SMART" id="SM00355">
    <property type="entry name" value="ZnF_C2H2"/>
    <property type="match status" value="4"/>
</dbReference>
<dbReference type="Gene3D" id="3.30.160.60">
    <property type="entry name" value="Classic Zinc Finger"/>
    <property type="match status" value="3"/>
</dbReference>
<dbReference type="InterPro" id="IPR013783">
    <property type="entry name" value="Ig-like_fold"/>
</dbReference>
<dbReference type="PROSITE" id="PS50157">
    <property type="entry name" value="ZINC_FINGER_C2H2_2"/>
    <property type="match status" value="4"/>
</dbReference>
<dbReference type="FunFam" id="3.30.160.60:FF:000303">
    <property type="entry name" value="Zinc finger protein 41"/>
    <property type="match status" value="1"/>
</dbReference>
<dbReference type="Gene3D" id="2.60.40.10">
    <property type="entry name" value="Immunoglobulins"/>
    <property type="match status" value="1"/>
</dbReference>
<proteinExistence type="predicted"/>
<evidence type="ECO:0000256" key="1">
    <source>
        <dbReference type="ARBA" id="ARBA00004123"/>
    </source>
</evidence>
<feature type="region of interest" description="Disordered" evidence="8">
    <location>
        <begin position="122"/>
        <end position="182"/>
    </location>
</feature>
<evidence type="ECO:0000256" key="9">
    <source>
        <dbReference type="SAM" id="Phobius"/>
    </source>
</evidence>
<dbReference type="WBParaSite" id="maker-PairedContig_880-snap-gene-0.9-mRNA-1">
    <property type="protein sequence ID" value="maker-PairedContig_880-snap-gene-0.9-mRNA-1"/>
    <property type="gene ID" value="maker-PairedContig_880-snap-gene-0.9"/>
</dbReference>
<dbReference type="Pfam" id="PF00096">
    <property type="entry name" value="zf-C2H2"/>
    <property type="match status" value="2"/>
</dbReference>
<dbReference type="GO" id="GO:0005634">
    <property type="term" value="C:nucleus"/>
    <property type="evidence" value="ECO:0007669"/>
    <property type="project" value="UniProtKB-SubCell"/>
</dbReference>
<protein>
    <recommendedName>
        <fullName evidence="10">C2H2-type domain-containing protein</fullName>
    </recommendedName>
</protein>
<dbReference type="InterPro" id="IPR013087">
    <property type="entry name" value="Znf_C2H2_type"/>
</dbReference>
<dbReference type="GO" id="GO:0008270">
    <property type="term" value="F:zinc ion binding"/>
    <property type="evidence" value="ECO:0007669"/>
    <property type="project" value="UniProtKB-KW"/>
</dbReference>
<dbReference type="PANTHER" id="PTHR24394">
    <property type="entry name" value="ZINC FINGER PROTEIN"/>
    <property type="match status" value="1"/>
</dbReference>
<dbReference type="AlphaFoldDB" id="A0A1I8F1C3"/>
<feature type="domain" description="C2H2-type" evidence="10">
    <location>
        <begin position="385"/>
        <end position="413"/>
    </location>
</feature>